<dbReference type="Proteomes" id="UP000321058">
    <property type="component" value="Unassembled WGS sequence"/>
</dbReference>
<keyword evidence="2" id="KW-1185">Reference proteome</keyword>
<protein>
    <submittedName>
        <fullName evidence="1">Alpha-ribazole-5'-phosphate phosphatase</fullName>
    </submittedName>
</protein>
<dbReference type="AlphaFoldDB" id="A0A512NQ45"/>
<dbReference type="SMART" id="SM00855">
    <property type="entry name" value="PGAM"/>
    <property type="match status" value="1"/>
</dbReference>
<comment type="caution">
    <text evidence="1">The sequence shown here is derived from an EMBL/GenBank/DDBJ whole genome shotgun (WGS) entry which is preliminary data.</text>
</comment>
<gene>
    <name evidence="1" type="ORF">RSO01_82400</name>
</gene>
<name>A0A512NQ45_9HYPH</name>
<dbReference type="Gene3D" id="3.40.50.1240">
    <property type="entry name" value="Phosphoglycerate mutase-like"/>
    <property type="match status" value="1"/>
</dbReference>
<dbReference type="InterPro" id="IPR013078">
    <property type="entry name" value="His_Pase_superF_clade-1"/>
</dbReference>
<accession>A0A512NQ45</accession>
<dbReference type="PANTHER" id="PTHR48100:SF59">
    <property type="entry name" value="ADENOSYLCOBALAMIN_ALPHA-RIBAZOLE PHOSPHATASE"/>
    <property type="match status" value="1"/>
</dbReference>
<dbReference type="GO" id="GO:0016791">
    <property type="term" value="F:phosphatase activity"/>
    <property type="evidence" value="ECO:0007669"/>
    <property type="project" value="TreeGrafter"/>
</dbReference>
<dbReference type="GO" id="GO:0005737">
    <property type="term" value="C:cytoplasm"/>
    <property type="evidence" value="ECO:0007669"/>
    <property type="project" value="TreeGrafter"/>
</dbReference>
<organism evidence="1 2">
    <name type="scientific">Reyranella soli</name>
    <dbReference type="NCBI Taxonomy" id="1230389"/>
    <lineage>
        <taxon>Bacteria</taxon>
        <taxon>Pseudomonadati</taxon>
        <taxon>Pseudomonadota</taxon>
        <taxon>Alphaproteobacteria</taxon>
        <taxon>Hyphomicrobiales</taxon>
        <taxon>Reyranellaceae</taxon>
        <taxon>Reyranella</taxon>
    </lineage>
</organism>
<dbReference type="EMBL" id="BKAJ01000199">
    <property type="protein sequence ID" value="GEP61074.1"/>
    <property type="molecule type" value="Genomic_DNA"/>
</dbReference>
<dbReference type="SUPFAM" id="SSF53254">
    <property type="entry name" value="Phosphoglycerate mutase-like"/>
    <property type="match status" value="1"/>
</dbReference>
<dbReference type="PANTHER" id="PTHR48100">
    <property type="entry name" value="BROAD-SPECIFICITY PHOSPHATASE YOR283W-RELATED"/>
    <property type="match status" value="1"/>
</dbReference>
<evidence type="ECO:0000313" key="1">
    <source>
        <dbReference type="EMBL" id="GEP61074.1"/>
    </source>
</evidence>
<reference evidence="1 2" key="1">
    <citation type="submission" date="2019-07" db="EMBL/GenBank/DDBJ databases">
        <title>Whole genome shotgun sequence of Reyranella soli NBRC 108950.</title>
        <authorList>
            <person name="Hosoyama A."/>
            <person name="Uohara A."/>
            <person name="Ohji S."/>
            <person name="Ichikawa N."/>
        </authorList>
    </citation>
    <scope>NUCLEOTIDE SEQUENCE [LARGE SCALE GENOMIC DNA]</scope>
    <source>
        <strain evidence="1 2">NBRC 108950</strain>
    </source>
</reference>
<dbReference type="Pfam" id="PF00300">
    <property type="entry name" value="His_Phos_1"/>
    <property type="match status" value="1"/>
</dbReference>
<proteinExistence type="predicted"/>
<dbReference type="RefSeq" id="WP_147156398.1">
    <property type="nucleotide sequence ID" value="NZ_BKAJ01000199.1"/>
</dbReference>
<dbReference type="InterPro" id="IPR029033">
    <property type="entry name" value="His_PPase_superfam"/>
</dbReference>
<dbReference type="OrthoDB" id="9781415at2"/>
<evidence type="ECO:0000313" key="2">
    <source>
        <dbReference type="Proteomes" id="UP000321058"/>
    </source>
</evidence>
<dbReference type="CDD" id="cd07067">
    <property type="entry name" value="HP_PGM_like"/>
    <property type="match status" value="1"/>
</dbReference>
<dbReference type="InterPro" id="IPR050275">
    <property type="entry name" value="PGM_Phosphatase"/>
</dbReference>
<sequence>MSVPFAVLRHASTDWNVERRLQGLTDTPLNAAGEADARTWRLPSPADGWKRLSSPLQRARRTAELLQPSAPVVIDSALREMSFGTWEGHTIAELRESVGAAFVAAENKGLDFQPPGGESPRAAMARIGRWTASVAASGQPVVAVSHKATIRALLALATGWDMMGRPPYKLDWRCLHFFSAHADGRVSLDRLNVPL</sequence>